<keyword evidence="2" id="KW-1185">Reference proteome</keyword>
<accession>A0A848LSK4</accession>
<dbReference type="Pfam" id="PF14412">
    <property type="entry name" value="AHH"/>
    <property type="match status" value="1"/>
</dbReference>
<dbReference type="InterPro" id="IPR032871">
    <property type="entry name" value="AHH_dom_containing"/>
</dbReference>
<dbReference type="RefSeq" id="WP_169349813.1">
    <property type="nucleotide sequence ID" value="NZ_JABBJJ010000255.1"/>
</dbReference>
<evidence type="ECO:0000313" key="1">
    <source>
        <dbReference type="EMBL" id="NMO20600.1"/>
    </source>
</evidence>
<name>A0A848LSK4_9BACT</name>
<sequence>MVEGRELSSHPWYAGLFSLAAHHLICLEALENGRWAQFCVRFGYHPDRKQNGVFLPMKMAIACELHVAVHRGNHAEGYAFDVHLPYPKAVKQKLCELEARIERGEFCADPDALVRKLDKLSAEILEKVERFLWTLTRDGLDYGPGGKGCSGLTSIRQKPSPIACPRERQHRIEHAVTGGLLKRRNLLIGE</sequence>
<dbReference type="EMBL" id="JABBJJ010000255">
    <property type="protein sequence ID" value="NMO20600.1"/>
    <property type="molecule type" value="Genomic_DNA"/>
</dbReference>
<proteinExistence type="predicted"/>
<dbReference type="AlphaFoldDB" id="A0A848LSK4"/>
<protein>
    <submittedName>
        <fullName evidence="1">Uncharacterized protein</fullName>
    </submittedName>
</protein>
<organism evidence="1 2">
    <name type="scientific">Pyxidicoccus fallax</name>
    <dbReference type="NCBI Taxonomy" id="394095"/>
    <lineage>
        <taxon>Bacteria</taxon>
        <taxon>Pseudomonadati</taxon>
        <taxon>Myxococcota</taxon>
        <taxon>Myxococcia</taxon>
        <taxon>Myxococcales</taxon>
        <taxon>Cystobacterineae</taxon>
        <taxon>Myxococcaceae</taxon>
        <taxon>Pyxidicoccus</taxon>
    </lineage>
</organism>
<dbReference type="Proteomes" id="UP000518300">
    <property type="component" value="Unassembled WGS sequence"/>
</dbReference>
<reference evidence="1 2" key="1">
    <citation type="submission" date="2020-04" db="EMBL/GenBank/DDBJ databases">
        <title>Draft genome of Pyxidicoccus fallax type strain.</title>
        <authorList>
            <person name="Whitworth D.E."/>
        </authorList>
    </citation>
    <scope>NUCLEOTIDE SEQUENCE [LARGE SCALE GENOMIC DNA]</scope>
    <source>
        <strain evidence="1 2">DSM 14698</strain>
    </source>
</reference>
<comment type="caution">
    <text evidence="1">The sequence shown here is derived from an EMBL/GenBank/DDBJ whole genome shotgun (WGS) entry which is preliminary data.</text>
</comment>
<evidence type="ECO:0000313" key="2">
    <source>
        <dbReference type="Proteomes" id="UP000518300"/>
    </source>
</evidence>
<gene>
    <name evidence="1" type="ORF">HG543_37925</name>
</gene>